<gene>
    <name evidence="1" type="ORF">HJG54_09360</name>
</gene>
<name>A0AA96WD50_9CYAN</name>
<dbReference type="EMBL" id="CP053586">
    <property type="protein sequence ID" value="WNZ23048.1"/>
    <property type="molecule type" value="Genomic_DNA"/>
</dbReference>
<sequence length="70" mass="7699">MLNVAALTVALSQYNVRRGQVGTIVEILASGTAFEVESSDRNGRIYESIKLRSEQIIVLDFKLATAEQTL</sequence>
<dbReference type="Pfam" id="PF16277">
    <property type="entry name" value="DUF4926"/>
    <property type="match status" value="1"/>
</dbReference>
<evidence type="ECO:0000313" key="1">
    <source>
        <dbReference type="EMBL" id="WNZ23048.1"/>
    </source>
</evidence>
<organism evidence="1">
    <name type="scientific">Leptolyngbya sp. NK1-12</name>
    <dbReference type="NCBI Taxonomy" id="2547451"/>
    <lineage>
        <taxon>Bacteria</taxon>
        <taxon>Bacillati</taxon>
        <taxon>Cyanobacteriota</taxon>
        <taxon>Cyanophyceae</taxon>
        <taxon>Leptolyngbyales</taxon>
        <taxon>Leptolyngbyaceae</taxon>
        <taxon>Leptolyngbya group</taxon>
        <taxon>Leptolyngbya</taxon>
    </lineage>
</organism>
<protein>
    <submittedName>
        <fullName evidence="1">DUF4926 domain-containing protein</fullName>
    </submittedName>
</protein>
<dbReference type="RefSeq" id="WP_316434617.1">
    <property type="nucleotide sequence ID" value="NZ_CP053586.1"/>
</dbReference>
<accession>A0AA96WD50</accession>
<proteinExistence type="predicted"/>
<dbReference type="InterPro" id="IPR032568">
    <property type="entry name" value="DUF4926"/>
</dbReference>
<dbReference type="AlphaFoldDB" id="A0AA96WD50"/>
<reference evidence="1" key="1">
    <citation type="submission" date="2020-05" db="EMBL/GenBank/DDBJ databases">
        <authorList>
            <person name="Zhu T."/>
            <person name="Keshari N."/>
            <person name="Lu X."/>
        </authorList>
    </citation>
    <scope>NUCLEOTIDE SEQUENCE</scope>
    <source>
        <strain evidence="1">NK1-12</strain>
    </source>
</reference>